<keyword evidence="4" id="KW-1185">Reference proteome</keyword>
<accession>A0A6A5VZC2</accession>
<dbReference type="AlphaFoldDB" id="A0A6A5VZC2"/>
<dbReference type="Proteomes" id="UP000799779">
    <property type="component" value="Unassembled WGS sequence"/>
</dbReference>
<feature type="region of interest" description="Disordered" evidence="1">
    <location>
        <begin position="389"/>
        <end position="408"/>
    </location>
</feature>
<feature type="signal peptide" evidence="2">
    <location>
        <begin position="1"/>
        <end position="20"/>
    </location>
</feature>
<proteinExistence type="predicted"/>
<protein>
    <submittedName>
        <fullName evidence="3">Uncharacterized protein</fullName>
    </submittedName>
</protein>
<evidence type="ECO:0000313" key="3">
    <source>
        <dbReference type="EMBL" id="KAF1994058.1"/>
    </source>
</evidence>
<dbReference type="GO" id="GO:0008237">
    <property type="term" value="F:metallopeptidase activity"/>
    <property type="evidence" value="ECO:0007669"/>
    <property type="project" value="InterPro"/>
</dbReference>
<evidence type="ECO:0000256" key="1">
    <source>
        <dbReference type="SAM" id="MobiDB-lite"/>
    </source>
</evidence>
<organism evidence="3 4">
    <name type="scientific">Amniculicola lignicola CBS 123094</name>
    <dbReference type="NCBI Taxonomy" id="1392246"/>
    <lineage>
        <taxon>Eukaryota</taxon>
        <taxon>Fungi</taxon>
        <taxon>Dikarya</taxon>
        <taxon>Ascomycota</taxon>
        <taxon>Pezizomycotina</taxon>
        <taxon>Dothideomycetes</taxon>
        <taxon>Pleosporomycetidae</taxon>
        <taxon>Pleosporales</taxon>
        <taxon>Amniculicolaceae</taxon>
        <taxon>Amniculicola</taxon>
    </lineage>
</organism>
<evidence type="ECO:0000256" key="2">
    <source>
        <dbReference type="SAM" id="SignalP"/>
    </source>
</evidence>
<name>A0A6A5VZC2_9PLEO</name>
<dbReference type="InterPro" id="IPR024079">
    <property type="entry name" value="MetalloPept_cat_dom_sf"/>
</dbReference>
<sequence>MFRTLSLNMLLLTSLASAVALPPLKRQDGDVSIDGVSINFSGCDDINPKTGNKMSKDIKNAWDDAVKLADAIDEIDTATDIGAFDYFGPNMQTEGMGYKIISVYDNLGSFGRAFLWGWRVNAFCPSQDQNLWRSCNGAIAFQWDTLCKDGRCPCKERKPDGSCKYIDDANWINRDPENSYINIQFCDGFFSADTLDEVIKKGKGAPKEEKYNINYYWNNRGKILFHELLHGATVGKHANDNLMISDLRIKIRIEDKPDELTEVDAYGPLNSKMLARTIRDQNFNHVRQNDDNWSAYALAKYIQDEVGIYPILPLADGHVSNDNAEKPKALFLIKGDQTLVNQEIYNSDTLAIGPLMERLDGEAYTVDDITFRPDSDYPEWYIKALQTARSGDLDGSTTPPSALTPKPGKSLSIAMVSSVNTHAGSANVDSTWTFYTTTVGKAVGSCGETEGEKLTPEEGSTNVKLPAEVAGNTDNPPWPGGSFKLKIEGEECEYKNDGTNPGRLFCPQREIYCKEEDMKSNIIELRKYYKD</sequence>
<dbReference type="Gene3D" id="3.40.390.10">
    <property type="entry name" value="Collagenase (Catalytic Domain)"/>
    <property type="match status" value="1"/>
</dbReference>
<keyword evidence="2" id="KW-0732">Signal</keyword>
<gene>
    <name evidence="3" type="ORF">P154DRAFT_586974</name>
</gene>
<evidence type="ECO:0000313" key="4">
    <source>
        <dbReference type="Proteomes" id="UP000799779"/>
    </source>
</evidence>
<reference evidence="3" key="1">
    <citation type="journal article" date="2020" name="Stud. Mycol.">
        <title>101 Dothideomycetes genomes: a test case for predicting lifestyles and emergence of pathogens.</title>
        <authorList>
            <person name="Haridas S."/>
            <person name="Albert R."/>
            <person name="Binder M."/>
            <person name="Bloem J."/>
            <person name="Labutti K."/>
            <person name="Salamov A."/>
            <person name="Andreopoulos B."/>
            <person name="Baker S."/>
            <person name="Barry K."/>
            <person name="Bills G."/>
            <person name="Bluhm B."/>
            <person name="Cannon C."/>
            <person name="Castanera R."/>
            <person name="Culley D."/>
            <person name="Daum C."/>
            <person name="Ezra D."/>
            <person name="Gonzalez J."/>
            <person name="Henrissat B."/>
            <person name="Kuo A."/>
            <person name="Liang C."/>
            <person name="Lipzen A."/>
            <person name="Lutzoni F."/>
            <person name="Magnuson J."/>
            <person name="Mondo S."/>
            <person name="Nolan M."/>
            <person name="Ohm R."/>
            <person name="Pangilinan J."/>
            <person name="Park H.-J."/>
            <person name="Ramirez L."/>
            <person name="Alfaro M."/>
            <person name="Sun H."/>
            <person name="Tritt A."/>
            <person name="Yoshinaga Y."/>
            <person name="Zwiers L.-H."/>
            <person name="Turgeon B."/>
            <person name="Goodwin S."/>
            <person name="Spatafora J."/>
            <person name="Crous P."/>
            <person name="Grigoriev I."/>
        </authorList>
    </citation>
    <scope>NUCLEOTIDE SEQUENCE</scope>
    <source>
        <strain evidence="3">CBS 123094</strain>
    </source>
</reference>
<feature type="chain" id="PRO_5025346572" evidence="2">
    <location>
        <begin position="21"/>
        <end position="531"/>
    </location>
</feature>
<dbReference type="EMBL" id="ML977674">
    <property type="protein sequence ID" value="KAF1994058.1"/>
    <property type="molecule type" value="Genomic_DNA"/>
</dbReference>
<dbReference type="OrthoDB" id="1896086at2759"/>